<proteinExistence type="predicted"/>
<evidence type="ECO:0000256" key="2">
    <source>
        <dbReference type="ARBA" id="ARBA00022692"/>
    </source>
</evidence>
<dbReference type="HOGENOM" id="CLU_015134_0_2_7"/>
<evidence type="ECO:0000313" key="7">
    <source>
        <dbReference type="Proteomes" id="UP000011724"/>
    </source>
</evidence>
<dbReference type="PANTHER" id="PTHR43359:SF1">
    <property type="entry name" value="FORMATE HYDROGENLYASE SUBUNIT 4-RELATED"/>
    <property type="match status" value="1"/>
</dbReference>
<dbReference type="STRING" id="1322246.BN4_20198"/>
<dbReference type="Pfam" id="PF00146">
    <property type="entry name" value="NADHdh"/>
    <property type="match status" value="1"/>
</dbReference>
<gene>
    <name evidence="6" type="primary">CooK</name>
    <name evidence="6" type="ordered locus">BN4_20198</name>
</gene>
<feature type="transmembrane region" description="Helical" evidence="5">
    <location>
        <begin position="78"/>
        <end position="100"/>
    </location>
</feature>
<evidence type="ECO:0000256" key="3">
    <source>
        <dbReference type="ARBA" id="ARBA00022989"/>
    </source>
</evidence>
<feature type="transmembrane region" description="Helical" evidence="5">
    <location>
        <begin position="227"/>
        <end position="251"/>
    </location>
</feature>
<dbReference type="RefSeq" id="WP_015416302.1">
    <property type="nucleotide sequence ID" value="NC_020409.1"/>
</dbReference>
<dbReference type="PATRIC" id="fig|879567.3.peg.3268"/>
<feature type="transmembrane region" description="Helical" evidence="5">
    <location>
        <begin position="106"/>
        <end position="123"/>
    </location>
</feature>
<name>M1WNA9_PSEP2</name>
<reference evidence="6 7" key="1">
    <citation type="journal article" date="2013" name="PLoS ONE">
        <title>The first genomic and proteomic characterization of a deep-sea sulfate reducer: insights into the piezophilic lifestyle of Desulfovibrio piezophilus.</title>
        <authorList>
            <person name="Pradel N."/>
            <person name="Ji B."/>
            <person name="Gimenez G."/>
            <person name="Talla E."/>
            <person name="Lenoble P."/>
            <person name="Garel M."/>
            <person name="Tamburini C."/>
            <person name="Fourquet P."/>
            <person name="Lebrun R."/>
            <person name="Bertin P."/>
            <person name="Denis Y."/>
            <person name="Pophillat M."/>
            <person name="Barbe V."/>
            <person name="Ollivier B."/>
            <person name="Dolla A."/>
        </authorList>
    </citation>
    <scope>NUCLEOTIDE SEQUENCE [LARGE SCALE GENOMIC DNA]</scope>
    <source>
        <strain evidence="7">DSM 10523 / SB164P1</strain>
    </source>
</reference>
<feature type="transmembrane region" description="Helical" evidence="5">
    <location>
        <begin position="185"/>
        <end position="206"/>
    </location>
</feature>
<dbReference type="PANTHER" id="PTHR43359">
    <property type="entry name" value="FORMATE HYDROGENLYASE SUBUNIT 4"/>
    <property type="match status" value="1"/>
</dbReference>
<evidence type="ECO:0000313" key="6">
    <source>
        <dbReference type="EMBL" id="CCH50260.1"/>
    </source>
</evidence>
<dbReference type="KEGG" id="dpi:BN4_20198"/>
<keyword evidence="7" id="KW-1185">Reference proteome</keyword>
<dbReference type="EMBL" id="FO203427">
    <property type="protein sequence ID" value="CCH50260.1"/>
    <property type="molecule type" value="Genomic_DNA"/>
</dbReference>
<dbReference type="GO" id="GO:0005886">
    <property type="term" value="C:plasma membrane"/>
    <property type="evidence" value="ECO:0007669"/>
    <property type="project" value="TreeGrafter"/>
</dbReference>
<protein>
    <submittedName>
        <fullName evidence="6">Carbon monoxide-induced hydrogenase, subunit CooK</fullName>
    </submittedName>
</protein>
<dbReference type="InterPro" id="IPR052561">
    <property type="entry name" value="ComplexI_Subunit1"/>
</dbReference>
<feature type="transmembrane region" description="Helical" evidence="5">
    <location>
        <begin position="263"/>
        <end position="281"/>
    </location>
</feature>
<sequence length="316" mass="33882">MLEGYTQATVAMLIFPGGLFALMAGLLFKGIDRVVVARAQRRVGPPIMQPFYDIIKLSTKEILIPESGNERAFRLAPAIGLAGSLVCAALIPVSGVWNGISGAGDIFVLLYLLGLPAIAFMLGGSASSSPFGALGFSREMIIMFAYEIPLLATLLALSLRAGWQFSLNGIITYQLAHGPFILDPVMIPAFLAYLAFIAGTMGSGLFDIPEAEEEVIEGPVLEYSGPLLALFNLMTALKLFVVLSLGVTLFLPTVIPGGIVTNILLHLVKCLVLMLVSVSLFRASTGRLRIDQAFTFFLKYPSSLAYLSLGLAYILR</sequence>
<evidence type="ECO:0000256" key="4">
    <source>
        <dbReference type="ARBA" id="ARBA00023136"/>
    </source>
</evidence>
<comment type="subcellular location">
    <subcellularLocation>
        <location evidence="1">Membrane</location>
        <topology evidence="1">Multi-pass membrane protein</topology>
    </subcellularLocation>
</comment>
<keyword evidence="2 5" id="KW-0812">Transmembrane</keyword>
<accession>M1WNA9</accession>
<feature type="transmembrane region" description="Helical" evidence="5">
    <location>
        <begin position="6"/>
        <end position="28"/>
    </location>
</feature>
<evidence type="ECO:0000256" key="5">
    <source>
        <dbReference type="SAM" id="Phobius"/>
    </source>
</evidence>
<evidence type="ECO:0000256" key="1">
    <source>
        <dbReference type="ARBA" id="ARBA00004141"/>
    </source>
</evidence>
<feature type="transmembrane region" description="Helical" evidence="5">
    <location>
        <begin position="293"/>
        <end position="315"/>
    </location>
</feature>
<dbReference type="Proteomes" id="UP000011724">
    <property type="component" value="Chromosome"/>
</dbReference>
<feature type="transmembrane region" description="Helical" evidence="5">
    <location>
        <begin position="144"/>
        <end position="165"/>
    </location>
</feature>
<keyword evidence="4 5" id="KW-0472">Membrane</keyword>
<dbReference type="BioCyc" id="DPIE1322246:BN4_RS15215-MONOMER"/>
<organism evidence="6 7">
    <name type="scientific">Pseudodesulfovibrio piezophilus (strain DSM 21447 / JCM 15486 / C1TLV30)</name>
    <name type="common">Desulfovibrio piezophilus</name>
    <dbReference type="NCBI Taxonomy" id="1322246"/>
    <lineage>
        <taxon>Bacteria</taxon>
        <taxon>Pseudomonadati</taxon>
        <taxon>Thermodesulfobacteriota</taxon>
        <taxon>Desulfovibrionia</taxon>
        <taxon>Desulfovibrionales</taxon>
        <taxon>Desulfovibrionaceae</taxon>
    </lineage>
</organism>
<dbReference type="OrthoDB" id="9778499at2"/>
<reference evidence="7" key="2">
    <citation type="journal article" date="2013" name="Stand. Genomic Sci.">
        <title>Complete genome sequence of Desulfocapsa sulfexigens, a marine deltaproteobacterium specialized in disproportionating inorganic sulfur compounds.</title>
        <authorList>
            <person name="Finster K.W."/>
            <person name="Kjeldsen K.U."/>
            <person name="Kube M."/>
            <person name="Reinhardt R."/>
            <person name="Mussmann M."/>
            <person name="Amann R."/>
            <person name="Schreiber L."/>
        </authorList>
    </citation>
    <scope>NUCLEOTIDE SEQUENCE [LARGE SCALE GENOMIC DNA]</scope>
    <source>
        <strain evidence="7">DSM 10523 / SB164P1</strain>
    </source>
</reference>
<dbReference type="InterPro" id="IPR001694">
    <property type="entry name" value="NADH_UbQ_OxRdtase_su1/FPO"/>
</dbReference>
<dbReference type="eggNOG" id="COG0650">
    <property type="taxonomic scope" value="Bacteria"/>
</dbReference>
<keyword evidence="3 5" id="KW-1133">Transmembrane helix</keyword>
<dbReference type="AlphaFoldDB" id="M1WNA9"/>